<gene>
    <name evidence="2" type="ORF">BaRGS_00011398</name>
</gene>
<dbReference type="Proteomes" id="UP001519460">
    <property type="component" value="Unassembled WGS sequence"/>
</dbReference>
<evidence type="ECO:0000313" key="2">
    <source>
        <dbReference type="EMBL" id="KAK7497354.1"/>
    </source>
</evidence>
<name>A0ABD0LCR0_9CAEN</name>
<feature type="non-terminal residue" evidence="2">
    <location>
        <position position="1"/>
    </location>
</feature>
<evidence type="ECO:0000313" key="3">
    <source>
        <dbReference type="Proteomes" id="UP001519460"/>
    </source>
</evidence>
<protein>
    <submittedName>
        <fullName evidence="2">Uncharacterized protein</fullName>
    </submittedName>
</protein>
<organism evidence="2 3">
    <name type="scientific">Batillaria attramentaria</name>
    <dbReference type="NCBI Taxonomy" id="370345"/>
    <lineage>
        <taxon>Eukaryota</taxon>
        <taxon>Metazoa</taxon>
        <taxon>Spiralia</taxon>
        <taxon>Lophotrochozoa</taxon>
        <taxon>Mollusca</taxon>
        <taxon>Gastropoda</taxon>
        <taxon>Caenogastropoda</taxon>
        <taxon>Sorbeoconcha</taxon>
        <taxon>Cerithioidea</taxon>
        <taxon>Batillariidae</taxon>
        <taxon>Batillaria</taxon>
    </lineage>
</organism>
<proteinExistence type="predicted"/>
<keyword evidence="3" id="KW-1185">Reference proteome</keyword>
<feature type="region of interest" description="Disordered" evidence="1">
    <location>
        <begin position="1"/>
        <end position="35"/>
    </location>
</feature>
<sequence>REEETVYADPELSQHALPSLTPARPLDPPALQNSARDAGVRGFRDQTTCTSVAGSWVCKKVPVTGSRSLRSCQRVLNSFSGEVVSEIK</sequence>
<evidence type="ECO:0000256" key="1">
    <source>
        <dbReference type="SAM" id="MobiDB-lite"/>
    </source>
</evidence>
<dbReference type="AlphaFoldDB" id="A0ABD0LCR0"/>
<accession>A0ABD0LCR0</accession>
<reference evidence="2 3" key="1">
    <citation type="journal article" date="2023" name="Sci. Data">
        <title>Genome assembly of the Korean intertidal mud-creeper Batillaria attramentaria.</title>
        <authorList>
            <person name="Patra A.K."/>
            <person name="Ho P.T."/>
            <person name="Jun S."/>
            <person name="Lee S.J."/>
            <person name="Kim Y."/>
            <person name="Won Y.J."/>
        </authorList>
    </citation>
    <scope>NUCLEOTIDE SEQUENCE [LARGE SCALE GENOMIC DNA]</scope>
    <source>
        <strain evidence="2">Wonlab-2016</strain>
    </source>
</reference>
<comment type="caution">
    <text evidence="2">The sequence shown here is derived from an EMBL/GenBank/DDBJ whole genome shotgun (WGS) entry which is preliminary data.</text>
</comment>
<dbReference type="EMBL" id="JACVVK020000059">
    <property type="protein sequence ID" value="KAK7497354.1"/>
    <property type="molecule type" value="Genomic_DNA"/>
</dbReference>